<dbReference type="AlphaFoldDB" id="A0A0A1MDH2"/>
<keyword evidence="3 5" id="KW-0732">Signal</keyword>
<dbReference type="PANTHER" id="PTHR43649">
    <property type="entry name" value="ARABINOSE-BINDING PROTEIN-RELATED"/>
    <property type="match status" value="1"/>
</dbReference>
<dbReference type="CDD" id="cd14750">
    <property type="entry name" value="PBP2_TMBP"/>
    <property type="match status" value="1"/>
</dbReference>
<protein>
    <submittedName>
        <fullName evidence="6">Putative ABC transporter-binding protein</fullName>
    </submittedName>
</protein>
<evidence type="ECO:0000256" key="3">
    <source>
        <dbReference type="ARBA" id="ARBA00022729"/>
    </source>
</evidence>
<dbReference type="RefSeq" id="WP_042530101.1">
    <property type="nucleotide sequence ID" value="NZ_CDGG01000001.1"/>
</dbReference>
<dbReference type="InterPro" id="IPR050490">
    <property type="entry name" value="Bact_solute-bd_prot1"/>
</dbReference>
<evidence type="ECO:0000256" key="5">
    <source>
        <dbReference type="SAM" id="SignalP"/>
    </source>
</evidence>
<dbReference type="PANTHER" id="PTHR43649:SF34">
    <property type="entry name" value="ABC TRANSPORTER PERIPLASMIC-BINDING PROTEIN YCJN-RELATED"/>
    <property type="match status" value="1"/>
</dbReference>
<accession>A0A0A1MDH2</accession>
<dbReference type="InterPro" id="IPR006059">
    <property type="entry name" value="SBP"/>
</dbReference>
<feature type="compositionally biased region" description="Acidic residues" evidence="4">
    <location>
        <begin position="32"/>
        <end position="48"/>
    </location>
</feature>
<comment type="similarity">
    <text evidence="1">Belongs to the bacterial solute-binding protein 1 family.</text>
</comment>
<evidence type="ECO:0000313" key="7">
    <source>
        <dbReference type="Proteomes" id="UP000040453"/>
    </source>
</evidence>
<dbReference type="OrthoDB" id="9808332at2"/>
<keyword evidence="2" id="KW-0813">Transport</keyword>
<sequence>MPQVKKLLLFGVLFLLVAFMAACGGDGGSGTDDSEAESNGEYESASEDGEQVTIVYATGVDTTGKVEAQIEEFEELNPNIKVDYREMPSDTGQQHDQYVTMFSSQSSEIDVFNGDSIWPAEFAQANYALELDRFIEADGIDLEEHFDGPIQAGNFNGRQWALPLFIDASFLYYRTDVTEEPPTTWDELIEQAGELQGEGDTEFGYLLQASQYEGLVTNFVEIIASYGGEVINEDNEVVVNSPETIKGLEKLAEIVQSDFVPGNILNFQEIETENAWIAGDAVFARNWPYMQSSSNDEERSEVVDNVQIAPLPAGDEGSASALGGWTAMINRYTEHPEESWELVKYLAGEQGQKTGAIVGNHAPTIEALYDDPEVQEAAPLFQNPEFVEGLSAAVPRPVSPIYPEISDIIQIQVSQVLTGDQTAEQAAENMQTQIENAMEE</sequence>
<keyword evidence="7" id="KW-1185">Reference proteome</keyword>
<organism evidence="6 7">
    <name type="scientific">Oceanobacillus oncorhynchi</name>
    <dbReference type="NCBI Taxonomy" id="545501"/>
    <lineage>
        <taxon>Bacteria</taxon>
        <taxon>Bacillati</taxon>
        <taxon>Bacillota</taxon>
        <taxon>Bacilli</taxon>
        <taxon>Bacillales</taxon>
        <taxon>Bacillaceae</taxon>
        <taxon>Oceanobacillus</taxon>
    </lineage>
</organism>
<dbReference type="STRING" id="545501.BN997_00961"/>
<dbReference type="PROSITE" id="PS51257">
    <property type="entry name" value="PROKAR_LIPOPROTEIN"/>
    <property type="match status" value="1"/>
</dbReference>
<dbReference type="Pfam" id="PF01547">
    <property type="entry name" value="SBP_bac_1"/>
    <property type="match status" value="1"/>
</dbReference>
<evidence type="ECO:0000256" key="4">
    <source>
        <dbReference type="SAM" id="MobiDB-lite"/>
    </source>
</evidence>
<reference evidence="6 7" key="1">
    <citation type="submission" date="2014-11" db="EMBL/GenBank/DDBJ databases">
        <authorList>
            <person name="Urmite Genomes Urmite Genomes"/>
        </authorList>
    </citation>
    <scope>NUCLEOTIDE SEQUENCE [LARGE SCALE GENOMIC DNA]</scope>
    <source>
        <strain evidence="6 7">Oc5</strain>
    </source>
</reference>
<name>A0A0A1MDH2_9BACI</name>
<feature type="chain" id="PRO_5039706352" evidence="5">
    <location>
        <begin position="25"/>
        <end position="440"/>
    </location>
</feature>
<gene>
    <name evidence="6" type="ORF">BN997_00961</name>
</gene>
<proteinExistence type="inferred from homology"/>
<dbReference type="EMBL" id="CDGG01000001">
    <property type="protein sequence ID" value="CEI81143.1"/>
    <property type="molecule type" value="Genomic_DNA"/>
</dbReference>
<dbReference type="SUPFAM" id="SSF53850">
    <property type="entry name" value="Periplasmic binding protein-like II"/>
    <property type="match status" value="1"/>
</dbReference>
<feature type="signal peptide" evidence="5">
    <location>
        <begin position="1"/>
        <end position="24"/>
    </location>
</feature>
<dbReference type="Gene3D" id="3.40.190.10">
    <property type="entry name" value="Periplasmic binding protein-like II"/>
    <property type="match status" value="2"/>
</dbReference>
<evidence type="ECO:0000256" key="2">
    <source>
        <dbReference type="ARBA" id="ARBA00022448"/>
    </source>
</evidence>
<dbReference type="Proteomes" id="UP000040453">
    <property type="component" value="Unassembled WGS sequence"/>
</dbReference>
<feature type="region of interest" description="Disordered" evidence="4">
    <location>
        <begin position="27"/>
        <end position="48"/>
    </location>
</feature>
<evidence type="ECO:0000313" key="6">
    <source>
        <dbReference type="EMBL" id="CEI81143.1"/>
    </source>
</evidence>
<evidence type="ECO:0000256" key="1">
    <source>
        <dbReference type="ARBA" id="ARBA00008520"/>
    </source>
</evidence>